<feature type="binding site" description="in other chain" evidence="12 14">
    <location>
        <position position="329"/>
    </location>
    <ligand>
        <name>K(+)</name>
        <dbReference type="ChEBI" id="CHEBI:29103"/>
        <note>ligand shared between two tetrameric partners</note>
    </ligand>
</feature>
<reference evidence="19" key="1">
    <citation type="submission" date="2020-05" db="EMBL/GenBank/DDBJ databases">
        <title>Mycena genomes resolve the evolution of fungal bioluminescence.</title>
        <authorList>
            <person name="Tsai I.J."/>
        </authorList>
    </citation>
    <scope>NUCLEOTIDE SEQUENCE</scope>
    <source>
        <strain evidence="19">CCC161011</strain>
    </source>
</reference>
<comment type="pathway">
    <text evidence="12 17">Purine metabolism; XMP biosynthesis via de novo pathway; XMP from IMP: step 1/1.</text>
</comment>
<evidence type="ECO:0000256" key="2">
    <source>
        <dbReference type="ARBA" id="ARBA00005502"/>
    </source>
</evidence>
<evidence type="ECO:0000256" key="10">
    <source>
        <dbReference type="ARBA" id="ARBA00048028"/>
    </source>
</evidence>
<feature type="binding site" evidence="12">
    <location>
        <position position="332"/>
    </location>
    <ligand>
        <name>IMP</name>
        <dbReference type="ChEBI" id="CHEBI:58053"/>
    </ligand>
</feature>
<dbReference type="CDD" id="cd04601">
    <property type="entry name" value="CBS_pair_IMPDH"/>
    <property type="match status" value="1"/>
</dbReference>
<feature type="binding site" evidence="12">
    <location>
        <begin position="367"/>
        <end position="369"/>
    </location>
    <ligand>
        <name>IMP</name>
        <dbReference type="ChEBI" id="CHEBI:58053"/>
    </ligand>
</feature>
<dbReference type="EMBL" id="JACAZI010000019">
    <property type="protein sequence ID" value="KAF7340061.1"/>
    <property type="molecule type" value="Genomic_DNA"/>
</dbReference>
<feature type="binding site" evidence="12">
    <location>
        <begin position="390"/>
        <end position="391"/>
    </location>
    <ligand>
        <name>IMP</name>
        <dbReference type="ChEBI" id="CHEBI:58053"/>
    </ligand>
</feature>
<dbReference type="SUPFAM" id="SSF51412">
    <property type="entry name" value="Inosine monophosphate dehydrogenase (IMPDH)"/>
    <property type="match status" value="1"/>
</dbReference>
<feature type="binding site" evidence="12 13">
    <location>
        <begin position="327"/>
        <end position="329"/>
    </location>
    <ligand>
        <name>NAD(+)</name>
        <dbReference type="ChEBI" id="CHEBI:57540"/>
    </ligand>
</feature>
<dbReference type="NCBIfam" id="TIGR01302">
    <property type="entry name" value="IMP_dehydrog"/>
    <property type="match status" value="1"/>
</dbReference>
<dbReference type="Pfam" id="PF00571">
    <property type="entry name" value="CBS"/>
    <property type="match status" value="2"/>
</dbReference>
<dbReference type="SMART" id="SM01240">
    <property type="entry name" value="IMPDH"/>
    <property type="match status" value="1"/>
</dbReference>
<dbReference type="Pfam" id="PF00478">
    <property type="entry name" value="IMPDH"/>
    <property type="match status" value="1"/>
</dbReference>
<evidence type="ECO:0000256" key="7">
    <source>
        <dbReference type="ARBA" id="ARBA00023002"/>
    </source>
</evidence>
<dbReference type="FunFam" id="3.20.20.70:FF:000086">
    <property type="entry name" value="IMP dehydrogenase, putative"/>
    <property type="match status" value="1"/>
</dbReference>
<dbReference type="GO" id="GO:0003938">
    <property type="term" value="F:IMP dehydrogenase activity"/>
    <property type="evidence" value="ECO:0007669"/>
    <property type="project" value="UniProtKB-UniRule"/>
</dbReference>
<evidence type="ECO:0000256" key="8">
    <source>
        <dbReference type="ARBA" id="ARBA00023027"/>
    </source>
</evidence>
<evidence type="ECO:0000256" key="13">
    <source>
        <dbReference type="PIRSR" id="PIRSR000130-3"/>
    </source>
</evidence>
<evidence type="ECO:0000256" key="16">
    <source>
        <dbReference type="RuleBase" id="RU003927"/>
    </source>
</evidence>
<dbReference type="GO" id="GO:0006177">
    <property type="term" value="P:GMP biosynthetic process"/>
    <property type="evidence" value="ECO:0007669"/>
    <property type="project" value="UniProtKB-UniRule"/>
</dbReference>
<evidence type="ECO:0000256" key="12">
    <source>
        <dbReference type="HAMAP-Rule" id="MF_03156"/>
    </source>
</evidence>
<comment type="subunit">
    <text evidence="12">Homotetramer.</text>
</comment>
<dbReference type="PIRSF" id="PIRSF000130">
    <property type="entry name" value="IMPDH"/>
    <property type="match status" value="1"/>
</dbReference>
<accession>A0A8H7CL19</accession>
<dbReference type="SMART" id="SM00116">
    <property type="entry name" value="CBS"/>
    <property type="match status" value="2"/>
</dbReference>
<evidence type="ECO:0000256" key="6">
    <source>
        <dbReference type="ARBA" id="ARBA00022958"/>
    </source>
</evidence>
<feature type="active site" description="Thioimidate intermediate" evidence="12">
    <location>
        <position position="334"/>
    </location>
</feature>
<keyword evidence="12" id="KW-0963">Cytoplasm</keyword>
<comment type="catalytic activity">
    <reaction evidence="10 12 17">
        <text>IMP + NAD(+) + H2O = XMP + NADH + H(+)</text>
        <dbReference type="Rhea" id="RHEA:11708"/>
        <dbReference type="ChEBI" id="CHEBI:15377"/>
        <dbReference type="ChEBI" id="CHEBI:15378"/>
        <dbReference type="ChEBI" id="CHEBI:57464"/>
        <dbReference type="ChEBI" id="CHEBI:57540"/>
        <dbReference type="ChEBI" id="CHEBI:57945"/>
        <dbReference type="ChEBI" id="CHEBI:58053"/>
        <dbReference type="EC" id="1.1.1.205"/>
    </reaction>
</comment>
<comment type="caution">
    <text evidence="19">The sequence shown here is derived from an EMBL/GenBank/DDBJ whole genome shotgun (WGS) entry which is preliminary data.</text>
</comment>
<feature type="active site" description="Proton acceptor" evidence="12">
    <location>
        <position position="435"/>
    </location>
</feature>
<evidence type="ECO:0000256" key="3">
    <source>
        <dbReference type="ARBA" id="ARBA00022723"/>
    </source>
</evidence>
<dbReference type="SUPFAM" id="SSF54631">
    <property type="entry name" value="CBS-domain pair"/>
    <property type="match status" value="1"/>
</dbReference>
<name>A0A8H7CL19_9AGAR</name>
<keyword evidence="20" id="KW-1185">Reference proteome</keyword>
<dbReference type="GO" id="GO:0000166">
    <property type="term" value="F:nucleotide binding"/>
    <property type="evidence" value="ECO:0007669"/>
    <property type="project" value="UniProtKB-UniRule"/>
</dbReference>
<comment type="activity regulation">
    <text evidence="12">Mycophenolic acid (MPA) is a non-competitive inhibitor that prevents formation of the closed enzyme conformation by binding to the same site as the amobile flap. In contrast, mizoribine monophosphate (MZP) is a competitive inhibitor that induces the closed conformation. MPA is a potent inhibitor of mammalian IMPDHs but a poor inhibitor of the bacterial enzymes. MZP is a more potent inhibitor of bacterial IMPDH.</text>
</comment>
<protein>
    <recommendedName>
        <fullName evidence="12 17">Inosine-5'-monophosphate dehydrogenase</fullName>
        <shortName evidence="12">IMP dehydrogenase</shortName>
        <shortName evidence="12">IMPD</shortName>
        <shortName evidence="12">IMPDH</shortName>
        <ecNumber evidence="12 17">1.1.1.205</ecNumber>
    </recommendedName>
</protein>
<comment type="subcellular location">
    <subcellularLocation>
        <location evidence="12">Cytoplasm</location>
    </subcellularLocation>
</comment>
<feature type="binding site" evidence="12">
    <location>
        <position position="501"/>
    </location>
    <ligand>
        <name>K(+)</name>
        <dbReference type="ChEBI" id="CHEBI:29103"/>
        <note>ligand shared between two tetrameric partners</note>
    </ligand>
</feature>
<dbReference type="GO" id="GO:0005737">
    <property type="term" value="C:cytoplasm"/>
    <property type="evidence" value="ECO:0007669"/>
    <property type="project" value="UniProtKB-SubCell"/>
</dbReference>
<dbReference type="InterPro" id="IPR046342">
    <property type="entry name" value="CBS_dom_sf"/>
</dbReference>
<keyword evidence="6 12" id="KW-0630">Potassium</keyword>
<dbReference type="InterPro" id="IPR013785">
    <property type="entry name" value="Aldolase_TIM"/>
</dbReference>
<dbReference type="HAMAP" id="MF_01964">
    <property type="entry name" value="IMPDH"/>
    <property type="match status" value="1"/>
</dbReference>
<keyword evidence="7 12" id="KW-0560">Oxidoreductase</keyword>
<comment type="caution">
    <text evidence="12">Lacks conserved residue(s) required for the propagation of feature annotation.</text>
</comment>
<dbReference type="PANTHER" id="PTHR11911">
    <property type="entry name" value="INOSINE-5-MONOPHOSPHATE DEHYDROGENASE RELATED"/>
    <property type="match status" value="1"/>
</dbReference>
<evidence type="ECO:0000256" key="4">
    <source>
        <dbReference type="ARBA" id="ARBA00022749"/>
    </source>
</evidence>
<gene>
    <name evidence="19" type="ORF">MVEN_01924200</name>
</gene>
<comment type="function">
    <text evidence="11 12">Catalyzes the conversion of inosine 5'-phosphate (IMP) to xanthosine 5'-phosphate (XMP), the first committed and rate-limiting step in the de novo synthesis of guanine nucleotides, and therefore plays an important role in the regulation of cell growth.</text>
</comment>
<dbReference type="PROSITE" id="PS51371">
    <property type="entry name" value="CBS"/>
    <property type="match status" value="2"/>
</dbReference>
<dbReference type="OrthoDB" id="416622at2759"/>
<dbReference type="PANTHER" id="PTHR11911:SF111">
    <property type="entry name" value="INOSINE-5'-MONOPHOSPHATE DEHYDROGENASE"/>
    <property type="match status" value="1"/>
</dbReference>
<feature type="binding site" evidence="12 13">
    <location>
        <begin position="277"/>
        <end position="279"/>
    </location>
    <ligand>
        <name>NAD(+)</name>
        <dbReference type="ChEBI" id="CHEBI:57540"/>
    </ligand>
</feature>
<keyword evidence="9 15" id="KW-0129">CBS domain</keyword>
<dbReference type="UniPathway" id="UPA00601">
    <property type="reaction ID" value="UER00295"/>
</dbReference>
<keyword evidence="4 12" id="KW-0332">GMP biosynthesis</keyword>
<evidence type="ECO:0000259" key="18">
    <source>
        <dbReference type="PROSITE" id="PS51371"/>
    </source>
</evidence>
<evidence type="ECO:0000313" key="19">
    <source>
        <dbReference type="EMBL" id="KAF7340061.1"/>
    </source>
</evidence>
<dbReference type="GO" id="GO:0046872">
    <property type="term" value="F:metal ion binding"/>
    <property type="evidence" value="ECO:0007669"/>
    <property type="project" value="UniProtKB-UniRule"/>
</dbReference>
<dbReference type="AlphaFoldDB" id="A0A8H7CL19"/>
<evidence type="ECO:0000256" key="17">
    <source>
        <dbReference type="RuleBase" id="RU003928"/>
    </source>
</evidence>
<proteinExistence type="inferred from homology"/>
<dbReference type="CDD" id="cd00381">
    <property type="entry name" value="IMPDH"/>
    <property type="match status" value="1"/>
</dbReference>
<feature type="binding site" evidence="12">
    <location>
        <position position="447"/>
    </location>
    <ligand>
        <name>IMP</name>
        <dbReference type="ChEBI" id="CHEBI:58053"/>
    </ligand>
</feature>
<dbReference type="InterPro" id="IPR000644">
    <property type="entry name" value="CBS_dom"/>
</dbReference>
<dbReference type="GO" id="GO:0006183">
    <property type="term" value="P:GTP biosynthetic process"/>
    <property type="evidence" value="ECO:0007669"/>
    <property type="project" value="TreeGrafter"/>
</dbReference>
<dbReference type="InterPro" id="IPR005990">
    <property type="entry name" value="IMP_DH"/>
</dbReference>
<feature type="domain" description="CBS" evidence="18">
    <location>
        <begin position="121"/>
        <end position="182"/>
    </location>
</feature>
<keyword evidence="8 12" id="KW-0520">NAD</keyword>
<feature type="domain" description="CBS" evidence="18">
    <location>
        <begin position="183"/>
        <end position="239"/>
    </location>
</feature>
<feature type="binding site" description="in other chain" evidence="12 14">
    <location>
        <position position="334"/>
    </location>
    <ligand>
        <name>K(+)</name>
        <dbReference type="ChEBI" id="CHEBI:29103"/>
        <note>ligand shared between two tetrameric partners</note>
    </ligand>
</feature>
<keyword evidence="3 12" id="KW-0479">Metal-binding</keyword>
<dbReference type="PROSITE" id="PS00487">
    <property type="entry name" value="IMP_DH_GMP_RED"/>
    <property type="match status" value="1"/>
</dbReference>
<sequence>MTTFLNPADALKTLAEYSRRDGLSVSDLMDSRVHGGLTYNDFLLLPGKIDFPASAVLAESRITRNVVLKTPFMSSPMDTVTEDSMAIAMALLGGIGVIHNNQPPENQAAMVRAVKRHENGFITDPVVLSPTNTVEDVFDIKARLGFCGIPITDTGSLGGKLVGIVTSRDVQFRDYTTPLSDVMTRDLVTAQQGITLLEANDILRDSKKGKLPIVDAEGRLVSLLARSDLLKNQSYPLASKNPESKQLYAAAAIGTRPADRERLALLVDAGLDIVVIDSSQGNSVFQIDIIRWIKATFPKLEVIAGNVVTREQAASLIAAGADALRVGMGSGSICITQEVMAVGRPQATAVYAVAEFARRFGVPVIADGGISNVGHIIKALALGAGAVMMGGLLAGKRVKAYRGMGSLEAMEQGKPAPTANGKAKSTTFENAATSRYFSESSVVKVAQGVSGDVQDKGSVKSFLPYLYVGVQHSLQDIGVKSISELREGRRRGHRALRVAHGQYKKRLFATTS</sequence>
<evidence type="ECO:0000256" key="1">
    <source>
        <dbReference type="ARBA" id="ARBA00001958"/>
    </source>
</evidence>
<dbReference type="InterPro" id="IPR015875">
    <property type="entry name" value="IMP_DH/GMP_Rdtase_CS"/>
</dbReference>
<dbReference type="InterPro" id="IPR001093">
    <property type="entry name" value="IMP_DH_GMPRt"/>
</dbReference>
<evidence type="ECO:0000256" key="11">
    <source>
        <dbReference type="ARBA" id="ARBA00056556"/>
    </source>
</evidence>
<evidence type="ECO:0000256" key="5">
    <source>
        <dbReference type="ARBA" id="ARBA00022755"/>
    </source>
</evidence>
<comment type="similarity">
    <text evidence="2 12 16">Belongs to the IMPDH/GMPR family.</text>
</comment>
<evidence type="ECO:0000256" key="9">
    <source>
        <dbReference type="ARBA" id="ARBA00023122"/>
    </source>
</evidence>
<evidence type="ECO:0000256" key="14">
    <source>
        <dbReference type="PIRSR" id="PIRSR000130-4"/>
    </source>
</evidence>
<keyword evidence="5 12" id="KW-0658">Purine biosynthesis</keyword>
<dbReference type="Gene3D" id="3.20.20.70">
    <property type="entry name" value="Aldolase class I"/>
    <property type="match status" value="1"/>
</dbReference>
<evidence type="ECO:0000256" key="15">
    <source>
        <dbReference type="PROSITE-ProRule" id="PRU00703"/>
    </source>
</evidence>
<evidence type="ECO:0000313" key="20">
    <source>
        <dbReference type="Proteomes" id="UP000620124"/>
    </source>
</evidence>
<dbReference type="EC" id="1.1.1.205" evidence="12 17"/>
<comment type="cofactor">
    <cofactor evidence="1 12">
        <name>K(+)</name>
        <dbReference type="ChEBI" id="CHEBI:29103"/>
    </cofactor>
</comment>
<dbReference type="Proteomes" id="UP000620124">
    <property type="component" value="Unassembled WGS sequence"/>
</dbReference>
<feature type="binding site" evidence="12">
    <location>
        <begin position="401"/>
        <end position="405"/>
    </location>
    <ligand>
        <name>IMP</name>
        <dbReference type="ChEBI" id="CHEBI:58053"/>
    </ligand>
</feature>
<feature type="binding site" description="in other chain" evidence="12 14">
    <location>
        <position position="331"/>
    </location>
    <ligand>
        <name>K(+)</name>
        <dbReference type="ChEBI" id="CHEBI:29103"/>
        <note>ligand shared between two tetrameric partners</note>
    </ligand>
</feature>
<organism evidence="19 20">
    <name type="scientific">Mycena venus</name>
    <dbReference type="NCBI Taxonomy" id="2733690"/>
    <lineage>
        <taxon>Eukaryota</taxon>
        <taxon>Fungi</taxon>
        <taxon>Dikarya</taxon>
        <taxon>Basidiomycota</taxon>
        <taxon>Agaricomycotina</taxon>
        <taxon>Agaricomycetes</taxon>
        <taxon>Agaricomycetidae</taxon>
        <taxon>Agaricales</taxon>
        <taxon>Marasmiineae</taxon>
        <taxon>Mycenaceae</taxon>
        <taxon>Mycena</taxon>
    </lineage>
</organism>